<name>A0A8I0VD46_9MICO</name>
<feature type="transmembrane region" description="Helical" evidence="1">
    <location>
        <begin position="124"/>
        <end position="144"/>
    </location>
</feature>
<dbReference type="EMBL" id="JADKRP010000003">
    <property type="protein sequence ID" value="MBF4632132.1"/>
    <property type="molecule type" value="Genomic_DNA"/>
</dbReference>
<feature type="transmembrane region" description="Helical" evidence="1">
    <location>
        <begin position="203"/>
        <end position="222"/>
    </location>
</feature>
<keyword evidence="1" id="KW-0472">Membrane</keyword>
<reference evidence="2 3" key="1">
    <citation type="submission" date="2020-10" db="EMBL/GenBank/DDBJ databases">
        <title>Draft genome sequences of plant-associated actinobacteria.</title>
        <authorList>
            <person name="Tarlachkov S.V."/>
            <person name="Starodumova I.P."/>
            <person name="Dorofeeva L.V."/>
            <person name="Prisyazhnaya N.V."/>
            <person name="Roubtsova T.V."/>
            <person name="Chizhov V.N."/>
            <person name="Nadler S.A."/>
            <person name="Subbotin S.A."/>
            <person name="Evtushenko L.I."/>
        </authorList>
    </citation>
    <scope>NUCLEOTIDE SEQUENCE [LARGE SCALE GENOMIC DNA]</scope>
    <source>
        <strain evidence="2 3">VKM Ac-2886</strain>
    </source>
</reference>
<dbReference type="Proteomes" id="UP000634579">
    <property type="component" value="Unassembled WGS sequence"/>
</dbReference>
<feature type="transmembrane region" description="Helical" evidence="1">
    <location>
        <begin position="175"/>
        <end position="191"/>
    </location>
</feature>
<protein>
    <submittedName>
        <fullName evidence="2">Uncharacterized protein</fullName>
    </submittedName>
</protein>
<sequence length="327" mass="34361">MLGLAGLLVATTARRWWWLAPVLAGLAVSSYGGGIPWAAAIGAVALARLVVSLRRREFVPAALLVVAGLVGIGVIVFPLLWWGGGVVLSGGGTLGLAGARGALTGLARELAVAGDSYYYFTSQAALGSTALAVVVLVAMVVMVVRRPGSWPWLLVVVVTLALYAVSGGVLGVRRAVSIPLIGAIAIGYLVDRIRSRAQDRSRILAAVSVAVAAVALIVPLAVQVQQNRVALSSGEEALPRDFVFPGAEGETMPQTLDRLADRIREDPAAMDRIATEFEAERAFSMILLLDERGAIAPTPLTGRIVEDYYFVGPRCDLVCGERVDGRP</sequence>
<proteinExistence type="predicted"/>
<keyword evidence="3" id="KW-1185">Reference proteome</keyword>
<organism evidence="2 3">
    <name type="scientific">Clavibacter phaseoli</name>
    <dbReference type="NCBI Taxonomy" id="1734031"/>
    <lineage>
        <taxon>Bacteria</taxon>
        <taxon>Bacillati</taxon>
        <taxon>Actinomycetota</taxon>
        <taxon>Actinomycetes</taxon>
        <taxon>Micrococcales</taxon>
        <taxon>Microbacteriaceae</taxon>
        <taxon>Clavibacter</taxon>
    </lineage>
</organism>
<evidence type="ECO:0000256" key="1">
    <source>
        <dbReference type="SAM" id="Phobius"/>
    </source>
</evidence>
<dbReference type="RefSeq" id="WP_194675799.1">
    <property type="nucleotide sequence ID" value="NZ_JADKRP010000003.1"/>
</dbReference>
<comment type="caution">
    <text evidence="2">The sequence shown here is derived from an EMBL/GenBank/DDBJ whole genome shotgun (WGS) entry which is preliminary data.</text>
</comment>
<evidence type="ECO:0000313" key="3">
    <source>
        <dbReference type="Proteomes" id="UP000634579"/>
    </source>
</evidence>
<accession>A0A8I0VD46</accession>
<keyword evidence="1" id="KW-0812">Transmembrane</keyword>
<gene>
    <name evidence="2" type="ORF">ITJ42_12995</name>
</gene>
<dbReference type="AlphaFoldDB" id="A0A8I0VD46"/>
<evidence type="ECO:0000313" key="2">
    <source>
        <dbReference type="EMBL" id="MBF4632132.1"/>
    </source>
</evidence>
<feature type="transmembrane region" description="Helical" evidence="1">
    <location>
        <begin position="58"/>
        <end position="81"/>
    </location>
</feature>
<keyword evidence="1" id="KW-1133">Transmembrane helix</keyword>
<feature type="transmembrane region" description="Helical" evidence="1">
    <location>
        <begin position="151"/>
        <end position="169"/>
    </location>
</feature>